<evidence type="ECO:0000313" key="3">
    <source>
        <dbReference type="Proteomes" id="UP000647172"/>
    </source>
</evidence>
<proteinExistence type="predicted"/>
<name>A0A919JEH8_9ACTN</name>
<sequence length="316" mass="33310">MRSPTQRNLDFSTIEALLSKAFAVDVRSAAELSGGGFAAVWRAGLADGREVVVKVGPPPGAGLLRYERGLIAAEAAYFRIVRAGAPGVPVPEVLHLGDDWIVTTLLPGESLTGRPEGAGPADDAAVREQLGAAIAGLHRITGPHFGYTGDRPAGADWPAAYGAIIAALLADAADWAVPLPPGIGALATRHHAALATATRPALLHFDLWDGNVLAAGDRLTGLVDGERFLWGDPLLDLVSPALFRRIEDEPEHPFLRGYTAATGLVLDDTARIRLALCRVHLYVLMLAEGPSRGIPVGGDRHDRLTGLLAAELRDLK</sequence>
<evidence type="ECO:0000313" key="2">
    <source>
        <dbReference type="EMBL" id="GIE47865.1"/>
    </source>
</evidence>
<evidence type="ECO:0000259" key="1">
    <source>
        <dbReference type="Pfam" id="PF01636"/>
    </source>
</evidence>
<dbReference type="Gene3D" id="3.30.200.20">
    <property type="entry name" value="Phosphorylase Kinase, domain 1"/>
    <property type="match status" value="1"/>
</dbReference>
<dbReference type="Pfam" id="PF01636">
    <property type="entry name" value="APH"/>
    <property type="match status" value="1"/>
</dbReference>
<organism evidence="2 3">
    <name type="scientific">Actinoplanes nipponensis</name>
    <dbReference type="NCBI Taxonomy" id="135950"/>
    <lineage>
        <taxon>Bacteria</taxon>
        <taxon>Bacillati</taxon>
        <taxon>Actinomycetota</taxon>
        <taxon>Actinomycetes</taxon>
        <taxon>Micromonosporales</taxon>
        <taxon>Micromonosporaceae</taxon>
        <taxon>Actinoplanes</taxon>
    </lineage>
</organism>
<dbReference type="EMBL" id="BOMQ01000017">
    <property type="protein sequence ID" value="GIE47865.1"/>
    <property type="molecule type" value="Genomic_DNA"/>
</dbReference>
<dbReference type="Proteomes" id="UP000647172">
    <property type="component" value="Unassembled WGS sequence"/>
</dbReference>
<reference evidence="2" key="1">
    <citation type="submission" date="2021-01" db="EMBL/GenBank/DDBJ databases">
        <title>Whole genome shotgun sequence of Actinoplanes nipponensis NBRC 14063.</title>
        <authorList>
            <person name="Komaki H."/>
            <person name="Tamura T."/>
        </authorList>
    </citation>
    <scope>NUCLEOTIDE SEQUENCE</scope>
    <source>
        <strain evidence="2">NBRC 14063</strain>
    </source>
</reference>
<dbReference type="InterPro" id="IPR002575">
    <property type="entry name" value="Aminoglycoside_PTrfase"/>
</dbReference>
<dbReference type="AlphaFoldDB" id="A0A919JEH8"/>
<comment type="caution">
    <text evidence="2">The sequence shown here is derived from an EMBL/GenBank/DDBJ whole genome shotgun (WGS) entry which is preliminary data.</text>
</comment>
<dbReference type="SUPFAM" id="SSF56112">
    <property type="entry name" value="Protein kinase-like (PK-like)"/>
    <property type="match status" value="1"/>
</dbReference>
<dbReference type="PANTHER" id="PTHR21310">
    <property type="entry name" value="AMINOGLYCOSIDE PHOSPHOTRANSFERASE-RELATED-RELATED"/>
    <property type="match status" value="1"/>
</dbReference>
<feature type="domain" description="Aminoglycoside phosphotransferase" evidence="1">
    <location>
        <begin position="33"/>
        <end position="273"/>
    </location>
</feature>
<gene>
    <name evidence="2" type="ORF">Ani05nite_13990</name>
</gene>
<accession>A0A919JEH8</accession>
<keyword evidence="3" id="KW-1185">Reference proteome</keyword>
<dbReference type="PANTHER" id="PTHR21310:SF15">
    <property type="entry name" value="AMINOGLYCOSIDE PHOSPHOTRANSFERASE DOMAIN-CONTAINING PROTEIN"/>
    <property type="match status" value="1"/>
</dbReference>
<dbReference type="Gene3D" id="3.90.1200.10">
    <property type="match status" value="1"/>
</dbReference>
<dbReference type="RefSeq" id="WP_203766125.1">
    <property type="nucleotide sequence ID" value="NZ_BAAAYJ010000116.1"/>
</dbReference>
<dbReference type="InterPro" id="IPR051678">
    <property type="entry name" value="AGP_Transferase"/>
</dbReference>
<protein>
    <submittedName>
        <fullName evidence="2">Phosphotransferase</fullName>
    </submittedName>
</protein>
<dbReference type="InterPro" id="IPR011009">
    <property type="entry name" value="Kinase-like_dom_sf"/>
</dbReference>